<evidence type="ECO:0000256" key="12">
    <source>
        <dbReference type="SAM" id="Phobius"/>
    </source>
</evidence>
<keyword evidence="5 12" id="KW-0812">Transmembrane</keyword>
<evidence type="ECO:0000256" key="11">
    <source>
        <dbReference type="RuleBase" id="RU004450"/>
    </source>
</evidence>
<dbReference type="InterPro" id="IPR023011">
    <property type="entry name" value="ATP_synth_F0_asu_AS"/>
</dbReference>
<evidence type="ECO:0000256" key="1">
    <source>
        <dbReference type="ARBA" id="ARBA00004141"/>
    </source>
</evidence>
<dbReference type="AlphaFoldDB" id="A0A8K1Y3J9"/>
<evidence type="ECO:0000256" key="3">
    <source>
        <dbReference type="ARBA" id="ARBA00022448"/>
    </source>
</evidence>
<dbReference type="PRINTS" id="PR00123">
    <property type="entry name" value="ATPASEA"/>
</dbReference>
<feature type="transmembrane region" description="Helical" evidence="12">
    <location>
        <begin position="135"/>
        <end position="154"/>
    </location>
</feature>
<evidence type="ECO:0000256" key="9">
    <source>
        <dbReference type="ARBA" id="ARBA00023136"/>
    </source>
</evidence>
<protein>
    <recommendedName>
        <fullName evidence="11">ATP synthase subunit a</fullName>
    </recommendedName>
</protein>
<dbReference type="Pfam" id="PF00119">
    <property type="entry name" value="ATP-synt_A"/>
    <property type="match status" value="1"/>
</dbReference>
<dbReference type="PANTHER" id="PTHR11410:SF0">
    <property type="entry name" value="ATP SYNTHASE SUBUNIT A"/>
    <property type="match status" value="1"/>
</dbReference>
<dbReference type="InterPro" id="IPR035908">
    <property type="entry name" value="F0_ATP_A_sf"/>
</dbReference>
<keyword evidence="7 12" id="KW-1133">Transmembrane helix</keyword>
<evidence type="ECO:0000256" key="10">
    <source>
        <dbReference type="ARBA" id="ARBA00023310"/>
    </source>
</evidence>
<geneLocation type="mitochondrion" evidence="13"/>
<evidence type="ECO:0000313" key="13">
    <source>
        <dbReference type="EMBL" id="AYQ22948.1"/>
    </source>
</evidence>
<dbReference type="GO" id="GO:0005743">
    <property type="term" value="C:mitochondrial inner membrane"/>
    <property type="evidence" value="ECO:0007669"/>
    <property type="project" value="UniProtKB-SubCell"/>
</dbReference>
<dbReference type="GO" id="GO:0045259">
    <property type="term" value="C:proton-transporting ATP synthase complex"/>
    <property type="evidence" value="ECO:0007669"/>
    <property type="project" value="UniProtKB-KW"/>
</dbReference>
<dbReference type="PROSITE" id="PS00449">
    <property type="entry name" value="ATPASE_A"/>
    <property type="match status" value="1"/>
</dbReference>
<dbReference type="EMBL" id="MG729628">
    <property type="protein sequence ID" value="AYQ22948.1"/>
    <property type="molecule type" value="Genomic_DNA"/>
</dbReference>
<reference evidence="13" key="1">
    <citation type="submission" date="2017-12" db="EMBL/GenBank/DDBJ databases">
        <authorList>
            <person name="An J."/>
        </authorList>
    </citation>
    <scope>NUCLEOTIDE SEQUENCE</scope>
</reference>
<keyword evidence="13" id="KW-0496">Mitochondrion</keyword>
<dbReference type="PANTHER" id="PTHR11410">
    <property type="entry name" value="ATP SYNTHASE SUBUNIT A"/>
    <property type="match status" value="1"/>
</dbReference>
<proteinExistence type="inferred from homology"/>
<keyword evidence="6" id="KW-0375">Hydrogen ion transport</keyword>
<dbReference type="Gene3D" id="1.20.120.220">
    <property type="entry name" value="ATP synthase, F0 complex, subunit A"/>
    <property type="match status" value="1"/>
</dbReference>
<organism evidence="13">
    <name type="scientific">Pleurocryptella fimbriata</name>
    <dbReference type="NCBI Taxonomy" id="2480055"/>
    <lineage>
        <taxon>Eukaryota</taxon>
        <taxon>Metazoa</taxon>
        <taxon>Ecdysozoa</taxon>
        <taxon>Arthropoda</taxon>
        <taxon>Crustacea</taxon>
        <taxon>Multicrustacea</taxon>
        <taxon>Malacostraca</taxon>
        <taxon>Eumalacostraca</taxon>
        <taxon>Peracarida</taxon>
        <taxon>Isopoda</taxon>
        <taxon>Epicaridea</taxon>
        <taxon>Bopyridoidea</taxon>
        <taxon>Bopyridae</taxon>
        <taxon>Pleurocryptella</taxon>
    </lineage>
</organism>
<dbReference type="SUPFAM" id="SSF81336">
    <property type="entry name" value="F1F0 ATP synthase subunit A"/>
    <property type="match status" value="1"/>
</dbReference>
<evidence type="ECO:0000256" key="8">
    <source>
        <dbReference type="ARBA" id="ARBA00023065"/>
    </source>
</evidence>
<dbReference type="InterPro" id="IPR045083">
    <property type="entry name" value="ATP_synth_F0_asu_bact/mt"/>
</dbReference>
<name>A0A8K1Y3J9_9CRUS</name>
<comment type="subcellular location">
    <subcellularLocation>
        <location evidence="1">Membrane</location>
        <topology evidence="1">Multi-pass membrane protein</topology>
    </subcellularLocation>
    <subcellularLocation>
        <location evidence="11">Mitochondrion inner membrane</location>
        <topology evidence="11">Multi-pass membrane protein</topology>
    </subcellularLocation>
</comment>
<accession>A0A8K1Y3J9</accession>
<evidence type="ECO:0000256" key="4">
    <source>
        <dbReference type="ARBA" id="ARBA00022547"/>
    </source>
</evidence>
<keyword evidence="8" id="KW-0406">Ion transport</keyword>
<keyword evidence="9 12" id="KW-0472">Membrane</keyword>
<evidence type="ECO:0000256" key="6">
    <source>
        <dbReference type="ARBA" id="ARBA00022781"/>
    </source>
</evidence>
<feature type="transmembrane region" description="Helical" evidence="12">
    <location>
        <begin position="104"/>
        <end position="123"/>
    </location>
</feature>
<sequence>MTNLFSVFDPTSSVNSFPLNWGVSSLMFIGLHWSYWASKSRSQALWGLMTRTLTKEASLLMPKRKSTLVFLPVSLFILIFSNNLGGLLPYVFTSTSHLKVTLALSLPLWIGLFLYGYMCNFTHSMSHLVPQGTPVALMPVMVLIESISSVIRPFTLSIRLAANMIAGHLLIVLLSGAANIFNIYGLISVGFSLIVLMVLETAVAMIQAYVFATLMGLYISEV</sequence>
<feature type="transmembrane region" description="Helical" evidence="12">
    <location>
        <begin position="68"/>
        <end position="92"/>
    </location>
</feature>
<keyword evidence="10" id="KW-0066">ATP synthesis</keyword>
<evidence type="ECO:0000256" key="5">
    <source>
        <dbReference type="ARBA" id="ARBA00022692"/>
    </source>
</evidence>
<feature type="transmembrane region" description="Helical" evidence="12">
    <location>
        <begin position="193"/>
        <end position="219"/>
    </location>
</feature>
<dbReference type="GO" id="GO:0046933">
    <property type="term" value="F:proton-transporting ATP synthase activity, rotational mechanism"/>
    <property type="evidence" value="ECO:0007669"/>
    <property type="project" value="TreeGrafter"/>
</dbReference>
<gene>
    <name evidence="13" type="primary">ATP6</name>
</gene>
<dbReference type="CDD" id="cd00310">
    <property type="entry name" value="ATP-synt_Fo_a_6"/>
    <property type="match status" value="1"/>
</dbReference>
<evidence type="ECO:0000256" key="2">
    <source>
        <dbReference type="ARBA" id="ARBA00006810"/>
    </source>
</evidence>
<comment type="similarity">
    <text evidence="2">Belongs to the ATPase A chain family.</text>
</comment>
<feature type="transmembrane region" description="Helical" evidence="12">
    <location>
        <begin position="20"/>
        <end position="38"/>
    </location>
</feature>
<keyword evidence="4" id="KW-0138">CF(0)</keyword>
<feature type="transmembrane region" description="Helical" evidence="12">
    <location>
        <begin position="160"/>
        <end position="181"/>
    </location>
</feature>
<dbReference type="InterPro" id="IPR000568">
    <property type="entry name" value="ATP_synth_F0_asu"/>
</dbReference>
<evidence type="ECO:0000256" key="7">
    <source>
        <dbReference type="ARBA" id="ARBA00022989"/>
    </source>
</evidence>
<keyword evidence="3" id="KW-0813">Transport</keyword>
<dbReference type="NCBIfam" id="TIGR01131">
    <property type="entry name" value="ATP_synt_6_or_A"/>
    <property type="match status" value="1"/>
</dbReference>